<dbReference type="Proteomes" id="UP001367508">
    <property type="component" value="Unassembled WGS sequence"/>
</dbReference>
<evidence type="ECO:0000313" key="1">
    <source>
        <dbReference type="EMBL" id="KAK7305910.1"/>
    </source>
</evidence>
<reference evidence="1 2" key="1">
    <citation type="submission" date="2024-01" db="EMBL/GenBank/DDBJ databases">
        <title>The genomes of 5 underutilized Papilionoideae crops provide insights into root nodulation and disease resistanc.</title>
        <authorList>
            <person name="Jiang F."/>
        </authorList>
    </citation>
    <scope>NUCLEOTIDE SEQUENCE [LARGE SCALE GENOMIC DNA]</scope>
    <source>
        <strain evidence="1">LVBAO_FW01</strain>
        <tissue evidence="1">Leaves</tissue>
    </source>
</reference>
<organism evidence="1 2">
    <name type="scientific">Canavalia gladiata</name>
    <name type="common">Sword bean</name>
    <name type="synonym">Dolichos gladiatus</name>
    <dbReference type="NCBI Taxonomy" id="3824"/>
    <lineage>
        <taxon>Eukaryota</taxon>
        <taxon>Viridiplantae</taxon>
        <taxon>Streptophyta</taxon>
        <taxon>Embryophyta</taxon>
        <taxon>Tracheophyta</taxon>
        <taxon>Spermatophyta</taxon>
        <taxon>Magnoliopsida</taxon>
        <taxon>eudicotyledons</taxon>
        <taxon>Gunneridae</taxon>
        <taxon>Pentapetalae</taxon>
        <taxon>rosids</taxon>
        <taxon>fabids</taxon>
        <taxon>Fabales</taxon>
        <taxon>Fabaceae</taxon>
        <taxon>Papilionoideae</taxon>
        <taxon>50 kb inversion clade</taxon>
        <taxon>NPAAA clade</taxon>
        <taxon>indigoferoid/millettioid clade</taxon>
        <taxon>Phaseoleae</taxon>
        <taxon>Canavalia</taxon>
    </lineage>
</organism>
<protein>
    <submittedName>
        <fullName evidence="1">Uncharacterized protein</fullName>
    </submittedName>
</protein>
<comment type="caution">
    <text evidence="1">The sequence shown here is derived from an EMBL/GenBank/DDBJ whole genome shotgun (WGS) entry which is preliminary data.</text>
</comment>
<dbReference type="AlphaFoldDB" id="A0AAN9JUU4"/>
<dbReference type="EMBL" id="JAYMYQ010000011">
    <property type="protein sequence ID" value="KAK7305910.1"/>
    <property type="molecule type" value="Genomic_DNA"/>
</dbReference>
<sequence length="75" mass="7937">MKVEPARCGLIVTSCCRFISVNSKSGYQASSCNICLLRSGSAIMGSLCPFGIGRMSGIDSKQQEAIVGPAYRIAF</sequence>
<proteinExistence type="predicted"/>
<keyword evidence="2" id="KW-1185">Reference proteome</keyword>
<name>A0AAN9JUU4_CANGL</name>
<gene>
    <name evidence="1" type="ORF">VNO77_43822</name>
</gene>
<evidence type="ECO:0000313" key="2">
    <source>
        <dbReference type="Proteomes" id="UP001367508"/>
    </source>
</evidence>
<accession>A0AAN9JUU4</accession>